<comment type="caution">
    <text evidence="3">The sequence shown here is derived from an EMBL/GenBank/DDBJ whole genome shotgun (WGS) entry which is preliminary data.</text>
</comment>
<keyword evidence="2" id="KW-0472">Membrane</keyword>
<feature type="transmembrane region" description="Helical" evidence="2">
    <location>
        <begin position="12"/>
        <end position="33"/>
    </location>
</feature>
<feature type="transmembrane region" description="Helical" evidence="2">
    <location>
        <begin position="81"/>
        <end position="100"/>
    </location>
</feature>
<keyword evidence="2" id="KW-0812">Transmembrane</keyword>
<gene>
    <name evidence="3" type="ORF">BCR34DRAFT_601448</name>
</gene>
<dbReference type="AlphaFoldDB" id="A0A1Y1ZNE8"/>
<reference evidence="3 4" key="1">
    <citation type="submission" date="2016-07" db="EMBL/GenBank/DDBJ databases">
        <title>Pervasive Adenine N6-methylation of Active Genes in Fungi.</title>
        <authorList>
            <consortium name="DOE Joint Genome Institute"/>
            <person name="Mondo S.J."/>
            <person name="Dannebaum R.O."/>
            <person name="Kuo R.C."/>
            <person name="Labutti K."/>
            <person name="Haridas S."/>
            <person name="Kuo A."/>
            <person name="Salamov A."/>
            <person name="Ahrendt S.R."/>
            <person name="Lipzen A."/>
            <person name="Sullivan W."/>
            <person name="Andreopoulos W.B."/>
            <person name="Clum A."/>
            <person name="Lindquist E."/>
            <person name="Daum C."/>
            <person name="Ramamoorthy G.K."/>
            <person name="Gryganskyi A."/>
            <person name="Culley D."/>
            <person name="Magnuson J.K."/>
            <person name="James T.Y."/>
            <person name="O'Malley M.A."/>
            <person name="Stajich J.E."/>
            <person name="Spatafora J.W."/>
            <person name="Visel A."/>
            <person name="Grigoriev I.V."/>
        </authorList>
    </citation>
    <scope>NUCLEOTIDE SEQUENCE [LARGE SCALE GENOMIC DNA]</scope>
    <source>
        <strain evidence="3 4">CBS 115471</strain>
    </source>
</reference>
<evidence type="ECO:0000256" key="2">
    <source>
        <dbReference type="SAM" id="Phobius"/>
    </source>
</evidence>
<keyword evidence="1" id="KW-0813">Transport</keyword>
<dbReference type="Proteomes" id="UP000193144">
    <property type="component" value="Unassembled WGS sequence"/>
</dbReference>
<organism evidence="3 4">
    <name type="scientific">Clohesyomyces aquaticus</name>
    <dbReference type="NCBI Taxonomy" id="1231657"/>
    <lineage>
        <taxon>Eukaryota</taxon>
        <taxon>Fungi</taxon>
        <taxon>Dikarya</taxon>
        <taxon>Ascomycota</taxon>
        <taxon>Pezizomycotina</taxon>
        <taxon>Dothideomycetes</taxon>
        <taxon>Pleosporomycetidae</taxon>
        <taxon>Pleosporales</taxon>
        <taxon>Lindgomycetaceae</taxon>
        <taxon>Clohesyomyces</taxon>
    </lineage>
</organism>
<dbReference type="OrthoDB" id="4161376at2759"/>
<dbReference type="Pfam" id="PF06609">
    <property type="entry name" value="TRI12"/>
    <property type="match status" value="1"/>
</dbReference>
<keyword evidence="2" id="KW-1133">Transmembrane helix</keyword>
<feature type="transmembrane region" description="Helical" evidence="2">
    <location>
        <begin position="141"/>
        <end position="161"/>
    </location>
</feature>
<feature type="transmembrane region" description="Helical" evidence="2">
    <location>
        <begin position="167"/>
        <end position="187"/>
    </location>
</feature>
<feature type="transmembrane region" description="Helical" evidence="2">
    <location>
        <begin position="289"/>
        <end position="310"/>
    </location>
</feature>
<feature type="transmembrane region" description="Helical" evidence="2">
    <location>
        <begin position="45"/>
        <end position="69"/>
    </location>
</feature>
<evidence type="ECO:0000256" key="1">
    <source>
        <dbReference type="ARBA" id="ARBA00022448"/>
    </source>
</evidence>
<name>A0A1Y1ZNE8_9PLEO</name>
<evidence type="ECO:0000313" key="4">
    <source>
        <dbReference type="Proteomes" id="UP000193144"/>
    </source>
</evidence>
<dbReference type="GO" id="GO:0022857">
    <property type="term" value="F:transmembrane transporter activity"/>
    <property type="evidence" value="ECO:0007669"/>
    <property type="project" value="InterPro"/>
</dbReference>
<proteinExistence type="predicted"/>
<keyword evidence="4" id="KW-1185">Reference proteome</keyword>
<dbReference type="EMBL" id="MCFA01000062">
    <property type="protein sequence ID" value="ORY11345.1"/>
    <property type="molecule type" value="Genomic_DNA"/>
</dbReference>
<dbReference type="InterPro" id="IPR036259">
    <property type="entry name" value="MFS_trans_sf"/>
</dbReference>
<accession>A0A1Y1ZNE8</accession>
<sequence>MSYRFSANFIKYLFCIPLAGFSPVVSKAFILYTGADWRSCYYRMIMVNFVSGALFFNFVSGALFFFFYYPRTFHGKFRNHTKLHICYALAIIWPTMVAVLCTNDGGASIYAVWLSSVPSIMINVGNIVGGFLSVPIGKTKIQCIVVLTIGGALLGAVSAATPDTKNMAVGLILVSTFCIMWNEQVCFSNAGIKLLDQSKIGTAVGAAGSIRSAISSVGQAGYLSVLTNRLSQTILAAFPPALINAGLPVSSVPGFLARLTSGTFDGVEGLTTGIISIGTRAYREANAQAYSAVFYSTIAFTGVAVILSIWSPNVDDKMHGKVLSRCIPLPQITG</sequence>
<feature type="transmembrane region" description="Helical" evidence="2">
    <location>
        <begin position="112"/>
        <end position="134"/>
    </location>
</feature>
<dbReference type="SUPFAM" id="SSF103473">
    <property type="entry name" value="MFS general substrate transporter"/>
    <property type="match status" value="1"/>
</dbReference>
<evidence type="ECO:0000313" key="3">
    <source>
        <dbReference type="EMBL" id="ORY11345.1"/>
    </source>
</evidence>
<protein>
    <submittedName>
        <fullName evidence="3">Fungal trichothecene efflux pump-domain-containing protein</fullName>
    </submittedName>
</protein>
<dbReference type="InterPro" id="IPR010573">
    <property type="entry name" value="MFS_Str1/Tri12-like"/>
</dbReference>